<evidence type="ECO:0000313" key="6">
    <source>
        <dbReference type="EMBL" id="TCS38440.1"/>
    </source>
</evidence>
<dbReference type="InterPro" id="IPR058163">
    <property type="entry name" value="LysR-type_TF_proteobact-type"/>
</dbReference>
<proteinExistence type="inferred from homology"/>
<dbReference type="Gene3D" id="1.10.10.10">
    <property type="entry name" value="Winged helix-like DNA-binding domain superfamily/Winged helix DNA-binding domain"/>
    <property type="match status" value="1"/>
</dbReference>
<evidence type="ECO:0000259" key="5">
    <source>
        <dbReference type="PROSITE" id="PS50931"/>
    </source>
</evidence>
<dbReference type="EMBL" id="SLZQ01000002">
    <property type="protein sequence ID" value="TCS38440.1"/>
    <property type="molecule type" value="Genomic_DNA"/>
</dbReference>
<evidence type="ECO:0000313" key="7">
    <source>
        <dbReference type="Proteomes" id="UP000295382"/>
    </source>
</evidence>
<dbReference type="Gene3D" id="3.40.190.290">
    <property type="match status" value="1"/>
</dbReference>
<dbReference type="InterPro" id="IPR036390">
    <property type="entry name" value="WH_DNA-bd_sf"/>
</dbReference>
<dbReference type="SUPFAM" id="SSF46785">
    <property type="entry name" value="Winged helix' DNA-binding domain"/>
    <property type="match status" value="1"/>
</dbReference>
<dbReference type="Pfam" id="PF03466">
    <property type="entry name" value="LysR_substrate"/>
    <property type="match status" value="1"/>
</dbReference>
<dbReference type="OrthoDB" id="9026421at2"/>
<dbReference type="FunFam" id="1.10.10.10:FF:000001">
    <property type="entry name" value="LysR family transcriptional regulator"/>
    <property type="match status" value="1"/>
</dbReference>
<dbReference type="PANTHER" id="PTHR30537">
    <property type="entry name" value="HTH-TYPE TRANSCRIPTIONAL REGULATOR"/>
    <property type="match status" value="1"/>
</dbReference>
<keyword evidence="4" id="KW-0804">Transcription</keyword>
<dbReference type="GO" id="GO:0003700">
    <property type="term" value="F:DNA-binding transcription factor activity"/>
    <property type="evidence" value="ECO:0007669"/>
    <property type="project" value="InterPro"/>
</dbReference>
<name>A0A4V2UJ27_PAULE</name>
<organism evidence="6 7">
    <name type="scientific">Paucimonas lemoignei</name>
    <name type="common">Pseudomonas lemoignei</name>
    <dbReference type="NCBI Taxonomy" id="29443"/>
    <lineage>
        <taxon>Bacteria</taxon>
        <taxon>Pseudomonadati</taxon>
        <taxon>Pseudomonadota</taxon>
        <taxon>Betaproteobacteria</taxon>
        <taxon>Burkholderiales</taxon>
        <taxon>Burkholderiaceae</taxon>
        <taxon>Paucimonas</taxon>
    </lineage>
</organism>
<dbReference type="InterPro" id="IPR000847">
    <property type="entry name" value="LysR_HTH_N"/>
</dbReference>
<dbReference type="PANTHER" id="PTHR30537:SF35">
    <property type="entry name" value="TRANSCRIPTIONAL REGULATORY PROTEIN"/>
    <property type="match status" value="1"/>
</dbReference>
<dbReference type="CDD" id="cd08422">
    <property type="entry name" value="PBP2_CrgA_like"/>
    <property type="match status" value="1"/>
</dbReference>
<reference evidence="6 7" key="1">
    <citation type="submission" date="2019-03" db="EMBL/GenBank/DDBJ databases">
        <title>Genomic Encyclopedia of Type Strains, Phase IV (KMG-IV): sequencing the most valuable type-strain genomes for metagenomic binning, comparative biology and taxonomic classification.</title>
        <authorList>
            <person name="Goeker M."/>
        </authorList>
    </citation>
    <scope>NUCLEOTIDE SEQUENCE [LARGE SCALE GENOMIC DNA]</scope>
    <source>
        <strain evidence="6 7">DSM 7445</strain>
    </source>
</reference>
<comment type="caution">
    <text evidence="6">The sequence shown here is derived from an EMBL/GenBank/DDBJ whole genome shotgun (WGS) entry which is preliminary data.</text>
</comment>
<protein>
    <submittedName>
        <fullName evidence="6">LysR family transcriptional regulator</fullName>
    </submittedName>
</protein>
<dbReference type="FunFam" id="3.40.190.290:FF:000001">
    <property type="entry name" value="Transcriptional regulator, LysR family"/>
    <property type="match status" value="1"/>
</dbReference>
<sequence length="310" mass="34520">MDKFQEMQSFVAVVNAGSFVKAADALDTSKAAVSRHVAELEQRIGARLLNRTTRKLSLTDDGQAFYERCVEILEALDDAEADLSARSGEASGRLRVSAPVTFGIRYLAPLWGKFLAQHPRVTLDIALSDRTVDLVEEGYDMAIRIATTPHPSLIGRKLAVSRAVLCASPAYLKKHGEPRHPHELSGHDVISYSYWSAGNEWPFDGPQGPVKVTVRSRLYANSGDTCRAAALEHQGIILQPDFLVWEDLRTGRLKELMPQYRSAELGIYVVYASRKQLPLKLRYLIDFLAASFRQPAWLTPDGKTSARVRK</sequence>
<comment type="similarity">
    <text evidence="1">Belongs to the LysR transcriptional regulatory family.</text>
</comment>
<dbReference type="SUPFAM" id="SSF53850">
    <property type="entry name" value="Periplasmic binding protein-like II"/>
    <property type="match status" value="1"/>
</dbReference>
<keyword evidence="7" id="KW-1185">Reference proteome</keyword>
<keyword evidence="2" id="KW-0805">Transcription regulation</keyword>
<evidence type="ECO:0000256" key="3">
    <source>
        <dbReference type="ARBA" id="ARBA00023125"/>
    </source>
</evidence>
<gene>
    <name evidence="6" type="ORF">EDC30_102179</name>
</gene>
<dbReference type="GO" id="GO:0043565">
    <property type="term" value="F:sequence-specific DNA binding"/>
    <property type="evidence" value="ECO:0007669"/>
    <property type="project" value="TreeGrafter"/>
</dbReference>
<dbReference type="Pfam" id="PF00126">
    <property type="entry name" value="HTH_1"/>
    <property type="match status" value="1"/>
</dbReference>
<evidence type="ECO:0000256" key="2">
    <source>
        <dbReference type="ARBA" id="ARBA00023015"/>
    </source>
</evidence>
<dbReference type="Proteomes" id="UP000295382">
    <property type="component" value="Unassembled WGS sequence"/>
</dbReference>
<evidence type="ECO:0000256" key="4">
    <source>
        <dbReference type="ARBA" id="ARBA00023163"/>
    </source>
</evidence>
<dbReference type="InterPro" id="IPR005119">
    <property type="entry name" value="LysR_subst-bd"/>
</dbReference>
<accession>A0A4V2UJ27</accession>
<evidence type="ECO:0000256" key="1">
    <source>
        <dbReference type="ARBA" id="ARBA00009437"/>
    </source>
</evidence>
<dbReference type="InterPro" id="IPR036388">
    <property type="entry name" value="WH-like_DNA-bd_sf"/>
</dbReference>
<dbReference type="RefSeq" id="WP_132257513.1">
    <property type="nucleotide sequence ID" value="NZ_SLZQ01000002.1"/>
</dbReference>
<feature type="domain" description="HTH lysR-type" evidence="5">
    <location>
        <begin position="1"/>
        <end position="59"/>
    </location>
</feature>
<keyword evidence="3" id="KW-0238">DNA-binding</keyword>
<dbReference type="GO" id="GO:0006351">
    <property type="term" value="P:DNA-templated transcription"/>
    <property type="evidence" value="ECO:0007669"/>
    <property type="project" value="TreeGrafter"/>
</dbReference>
<dbReference type="PROSITE" id="PS50931">
    <property type="entry name" value="HTH_LYSR"/>
    <property type="match status" value="1"/>
</dbReference>
<dbReference type="AlphaFoldDB" id="A0A4V2UJ27"/>